<evidence type="ECO:0000256" key="2">
    <source>
        <dbReference type="ARBA" id="ARBA00007368"/>
    </source>
</evidence>
<dbReference type="RefSeq" id="WP_037442816.1">
    <property type="nucleotide sequence ID" value="NZ_JPEO01000006.1"/>
</dbReference>
<dbReference type="PANTHER" id="PTHR38604:SF1">
    <property type="entry name" value="PERIPLASMIC NITRATE REDUCTASE, ELECTRON TRANSFER SUBUNIT"/>
    <property type="match status" value="1"/>
</dbReference>
<dbReference type="Pfam" id="PF03892">
    <property type="entry name" value="NapB"/>
    <property type="match status" value="1"/>
</dbReference>
<dbReference type="eggNOG" id="COG3043">
    <property type="taxonomic scope" value="Bacteria"/>
</dbReference>
<comment type="subunit">
    <text evidence="12">Component of the periplasmic nitrate reductase NapAB complex composed of NapA and NapB.</text>
</comment>
<feature type="binding site" description="covalent" evidence="13">
    <location>
        <position position="84"/>
    </location>
    <ligand>
        <name>heme c</name>
        <dbReference type="ChEBI" id="CHEBI:61717"/>
        <label>1</label>
    </ligand>
</feature>
<name>A0A094JYF3_9GAMM</name>
<reference evidence="16 17" key="1">
    <citation type="submission" date="2014-06" db="EMBL/GenBank/DDBJ databases">
        <title>Shewanella sp. YQH10.</title>
        <authorList>
            <person name="Liu Y."/>
            <person name="Zeng R."/>
        </authorList>
    </citation>
    <scope>NUCLEOTIDE SEQUENCE [LARGE SCALE GENOMIC DNA]</scope>
    <source>
        <strain evidence="16 17">YQH10</strain>
    </source>
</reference>
<dbReference type="SUPFAM" id="SSF48695">
    <property type="entry name" value="Multiheme cytochromes"/>
    <property type="match status" value="1"/>
</dbReference>
<dbReference type="Proteomes" id="UP000029264">
    <property type="component" value="Unassembled WGS sequence"/>
</dbReference>
<evidence type="ECO:0000313" key="17">
    <source>
        <dbReference type="Proteomes" id="UP000029264"/>
    </source>
</evidence>
<dbReference type="PROSITE" id="PS51257">
    <property type="entry name" value="PROKAR_LIPOPROTEIN"/>
    <property type="match status" value="1"/>
</dbReference>
<keyword evidence="4 12" id="KW-0813">Transport</keyword>
<feature type="binding site" description="covalent" evidence="13">
    <location>
        <position position="87"/>
    </location>
    <ligand>
        <name>heme c</name>
        <dbReference type="ChEBI" id="CHEBI:61717"/>
        <label>1</label>
    </ligand>
</feature>
<evidence type="ECO:0000256" key="1">
    <source>
        <dbReference type="ARBA" id="ARBA00004418"/>
    </source>
</evidence>
<gene>
    <name evidence="16" type="ORF">HR45_10480</name>
</gene>
<comment type="function">
    <text evidence="12">Electron transfer subunit of the periplasmic nitrate reductase complex NapAB.</text>
</comment>
<accession>A0A094JYF3</accession>
<dbReference type="GO" id="GO:0042597">
    <property type="term" value="C:periplasmic space"/>
    <property type="evidence" value="ECO:0007669"/>
    <property type="project" value="UniProtKB-SubCell"/>
</dbReference>
<comment type="similarity">
    <text evidence="2 12">Belongs to the NapB family.</text>
</comment>
<dbReference type="InterPro" id="IPR036280">
    <property type="entry name" value="Multihaem_cyt_sf"/>
</dbReference>
<dbReference type="AlphaFoldDB" id="A0A094JYF3"/>
<keyword evidence="5 13" id="KW-0349">Heme</keyword>
<protein>
    <recommendedName>
        <fullName evidence="3 12">Periplasmic nitrate reductase, electron transfer subunit</fullName>
    </recommendedName>
    <alternativeName>
        <fullName evidence="11 12">Diheme cytochrome c NapB</fullName>
    </alternativeName>
</protein>
<evidence type="ECO:0000256" key="12">
    <source>
        <dbReference type="PIRNR" id="PIRNR006105"/>
    </source>
</evidence>
<dbReference type="PIRSF" id="PIRSF006105">
    <property type="entry name" value="NapB"/>
    <property type="match status" value="1"/>
</dbReference>
<keyword evidence="10 14" id="KW-0408">Iron</keyword>
<evidence type="ECO:0000256" key="6">
    <source>
        <dbReference type="ARBA" id="ARBA00022723"/>
    </source>
</evidence>
<feature type="chain" id="PRO_5001906272" description="Periplasmic nitrate reductase, electron transfer subunit" evidence="15">
    <location>
        <begin position="24"/>
        <end position="141"/>
    </location>
</feature>
<comment type="PTM">
    <text evidence="13">Binds 2 heme C groups per subunit.</text>
</comment>
<feature type="binding site" description="axial binding residue" evidence="14">
    <location>
        <position position="71"/>
    </location>
    <ligand>
        <name>heme c</name>
        <dbReference type="ChEBI" id="CHEBI:61717"/>
        <label>1</label>
    </ligand>
    <ligandPart>
        <name>Fe</name>
        <dbReference type="ChEBI" id="CHEBI:18248"/>
    </ligandPart>
</feature>
<comment type="caution">
    <text evidence="16">The sequence shown here is derived from an EMBL/GenBank/DDBJ whole genome shotgun (WGS) entry which is preliminary data.</text>
</comment>
<evidence type="ECO:0000256" key="15">
    <source>
        <dbReference type="SAM" id="SignalP"/>
    </source>
</evidence>
<keyword evidence="7 15" id="KW-0732">Signal</keyword>
<feature type="binding site" description="covalent" evidence="13">
    <location>
        <position position="120"/>
    </location>
    <ligand>
        <name>heme c</name>
        <dbReference type="ChEBI" id="CHEBI:61717"/>
        <label>2</label>
    </ligand>
</feature>
<feature type="binding site" description="axial binding residue" evidence="14">
    <location>
        <position position="124"/>
    </location>
    <ligand>
        <name>heme c</name>
        <dbReference type="ChEBI" id="CHEBI:61717"/>
        <label>2</label>
    </ligand>
    <ligandPart>
        <name>Fe</name>
        <dbReference type="ChEBI" id="CHEBI:18248"/>
    </ligandPart>
</feature>
<evidence type="ECO:0000256" key="10">
    <source>
        <dbReference type="ARBA" id="ARBA00023004"/>
    </source>
</evidence>
<evidence type="ECO:0000256" key="5">
    <source>
        <dbReference type="ARBA" id="ARBA00022617"/>
    </source>
</evidence>
<evidence type="ECO:0000256" key="11">
    <source>
        <dbReference type="ARBA" id="ARBA00031832"/>
    </source>
</evidence>
<feature type="binding site" description="axial binding residue" evidence="14">
    <location>
        <position position="88"/>
    </location>
    <ligand>
        <name>heme c</name>
        <dbReference type="ChEBI" id="CHEBI:61717"/>
        <label>1</label>
    </ligand>
    <ligandPart>
        <name>Fe</name>
        <dbReference type="ChEBI" id="CHEBI:18248"/>
    </ligandPart>
</feature>
<dbReference type="InterPro" id="IPR005591">
    <property type="entry name" value="NapB"/>
</dbReference>
<dbReference type="GO" id="GO:0046872">
    <property type="term" value="F:metal ion binding"/>
    <property type="evidence" value="ECO:0007669"/>
    <property type="project" value="UniProtKB-KW"/>
</dbReference>
<dbReference type="GO" id="GO:0009061">
    <property type="term" value="P:anaerobic respiration"/>
    <property type="evidence" value="ECO:0007669"/>
    <property type="project" value="InterPro"/>
</dbReference>
<evidence type="ECO:0000256" key="9">
    <source>
        <dbReference type="ARBA" id="ARBA00022982"/>
    </source>
</evidence>
<evidence type="ECO:0000256" key="3">
    <source>
        <dbReference type="ARBA" id="ARBA00013773"/>
    </source>
</evidence>
<evidence type="ECO:0000256" key="7">
    <source>
        <dbReference type="ARBA" id="ARBA00022729"/>
    </source>
</evidence>
<dbReference type="STRING" id="1515746.HR45_10480"/>
<sequence>MKKFITVAALLMLSACSGQQNQAATAPVNVQSLAGNQPVPVTQDAAAMASYPKKGHAISRNFAEQPPLIPHKADYSISLDRNSCMSCHAWNKAERMKATPVAKSHVIDAQGTLNGKNYFCTQCHVPQADNKGALVGNSFKM</sequence>
<proteinExistence type="inferred from homology"/>
<feature type="binding site" description="covalent" evidence="13">
    <location>
        <position position="123"/>
    </location>
    <ligand>
        <name>heme c</name>
        <dbReference type="ChEBI" id="CHEBI:61717"/>
        <label>2</label>
    </ligand>
</feature>
<evidence type="ECO:0000256" key="8">
    <source>
        <dbReference type="ARBA" id="ARBA00022764"/>
    </source>
</evidence>
<evidence type="ECO:0000256" key="14">
    <source>
        <dbReference type="PIRSR" id="PIRSR006105-2"/>
    </source>
</evidence>
<dbReference type="PANTHER" id="PTHR38604">
    <property type="entry name" value="PERIPLASMIC NITRATE REDUCTASE, ELECTRON TRANSFER SUBUNIT"/>
    <property type="match status" value="1"/>
</dbReference>
<keyword evidence="6 14" id="KW-0479">Metal-binding</keyword>
<dbReference type="Gene3D" id="1.10.1130.10">
    <property type="entry name" value="Flavocytochrome C3, Chain A"/>
    <property type="match status" value="1"/>
</dbReference>
<evidence type="ECO:0000313" key="16">
    <source>
        <dbReference type="EMBL" id="KFZ37436.1"/>
    </source>
</evidence>
<comment type="subcellular location">
    <subcellularLocation>
        <location evidence="1 12">Periplasm</location>
    </subcellularLocation>
</comment>
<evidence type="ECO:0000256" key="4">
    <source>
        <dbReference type="ARBA" id="ARBA00022448"/>
    </source>
</evidence>
<dbReference type="EMBL" id="JPEO01000006">
    <property type="protein sequence ID" value="KFZ37436.1"/>
    <property type="molecule type" value="Genomic_DNA"/>
</dbReference>
<dbReference type="OrthoDB" id="13290at2"/>
<keyword evidence="17" id="KW-1185">Reference proteome</keyword>
<keyword evidence="9 12" id="KW-0249">Electron transport</keyword>
<feature type="binding site" description="axial binding residue" evidence="14">
    <location>
        <position position="105"/>
    </location>
    <ligand>
        <name>heme c</name>
        <dbReference type="ChEBI" id="CHEBI:61717"/>
        <label>2</label>
    </ligand>
    <ligandPart>
        <name>Fe</name>
        <dbReference type="ChEBI" id="CHEBI:18248"/>
    </ligandPart>
</feature>
<keyword evidence="8 12" id="KW-0574">Periplasm</keyword>
<feature type="signal peptide" evidence="15">
    <location>
        <begin position="1"/>
        <end position="23"/>
    </location>
</feature>
<organism evidence="16 17">
    <name type="scientific">Shewanella mangrovi</name>
    <dbReference type="NCBI Taxonomy" id="1515746"/>
    <lineage>
        <taxon>Bacteria</taxon>
        <taxon>Pseudomonadati</taxon>
        <taxon>Pseudomonadota</taxon>
        <taxon>Gammaproteobacteria</taxon>
        <taxon>Alteromonadales</taxon>
        <taxon>Shewanellaceae</taxon>
        <taxon>Shewanella</taxon>
    </lineage>
</organism>
<evidence type="ECO:0000256" key="13">
    <source>
        <dbReference type="PIRSR" id="PIRSR006105-1"/>
    </source>
</evidence>